<evidence type="ECO:0000313" key="6">
    <source>
        <dbReference type="Proteomes" id="UP000183769"/>
    </source>
</evidence>
<dbReference type="SUPFAM" id="SSF53448">
    <property type="entry name" value="Nucleotide-diphospho-sugar transferases"/>
    <property type="match status" value="1"/>
</dbReference>
<protein>
    <submittedName>
        <fullName evidence="5">Bifunctional UDP-N-acetylglucosamine pyrophosphorylase / Glucosamine-1-phosphate N-acetyltransferase</fullName>
    </submittedName>
</protein>
<dbReference type="GO" id="GO:0003977">
    <property type="term" value="F:UDP-N-acetylglucosamine diphosphorylase activity"/>
    <property type="evidence" value="ECO:0007669"/>
    <property type="project" value="InterPro"/>
</dbReference>
<feature type="compositionally biased region" description="Basic residues" evidence="3">
    <location>
        <begin position="286"/>
        <end position="295"/>
    </location>
</feature>
<dbReference type="EMBL" id="FOXI01000004">
    <property type="protein sequence ID" value="SFP51434.1"/>
    <property type="molecule type" value="Genomic_DNA"/>
</dbReference>
<feature type="domain" description="Nucleotidyl transferase" evidence="4">
    <location>
        <begin position="3"/>
        <end position="222"/>
    </location>
</feature>
<evidence type="ECO:0000313" key="5">
    <source>
        <dbReference type="EMBL" id="SFP51434.1"/>
    </source>
</evidence>
<dbReference type="GO" id="GO:0019134">
    <property type="term" value="F:glucosamine-1-phosphate N-acetyltransferase activity"/>
    <property type="evidence" value="ECO:0007669"/>
    <property type="project" value="InterPro"/>
</dbReference>
<dbReference type="PANTHER" id="PTHR43584:SF8">
    <property type="entry name" value="N-ACETYLMURAMATE ALPHA-1-PHOSPHATE URIDYLYLTRANSFERASE"/>
    <property type="match status" value="1"/>
</dbReference>
<reference evidence="6" key="1">
    <citation type="submission" date="2016-10" db="EMBL/GenBank/DDBJ databases">
        <authorList>
            <person name="Varghese N."/>
            <person name="Submissions S."/>
        </authorList>
    </citation>
    <scope>NUCLEOTIDE SEQUENCE [LARGE SCALE GENOMIC DNA]</scope>
    <source>
        <strain evidence="6">CGMCC 1.10329</strain>
    </source>
</reference>
<accession>A0A1I5QYP1</accession>
<dbReference type="AlphaFoldDB" id="A0A1I5QYP1"/>
<dbReference type="NCBIfam" id="TIGR03992">
    <property type="entry name" value="Arch_glmU"/>
    <property type="match status" value="1"/>
</dbReference>
<keyword evidence="1 5" id="KW-0808">Transferase</keyword>
<feature type="region of interest" description="Disordered" evidence="3">
    <location>
        <begin position="270"/>
        <end position="295"/>
    </location>
</feature>
<dbReference type="PANTHER" id="PTHR43584">
    <property type="entry name" value="NUCLEOTIDYL TRANSFERASE"/>
    <property type="match status" value="1"/>
</dbReference>
<dbReference type="InterPro" id="IPR023915">
    <property type="entry name" value="Bifunctiontional_GlmU_arc-type"/>
</dbReference>
<dbReference type="Pfam" id="PF00483">
    <property type="entry name" value="NTP_transferase"/>
    <property type="match status" value="1"/>
</dbReference>
<sequence>MQTVILAAGEGTRMQPLTARRPKPMLPVGDRPLVAHTADAAVEADASRLVFVVSYEADAVREWFGTEYAGVPVEYAVQRHQRGTADAVRAAKERLDDEPFAVLNGDGLYDSASLERLYDAAPAVGAHEVDDPRPFGVMDVEDGVVTDVVEKPNDPPSNRVNVGAYAFPATAREWLDVPESERGEHEITDVLARVVDAFDLTAVDVGFWLGVGRPWELLEANEWFLDGIDRRVDGDVSPDAELSGPVVVEDGATVESGVIVEGPTLIRSGASVGPNRTSGARAWLARTRRSATRSR</sequence>
<dbReference type="InterPro" id="IPR029044">
    <property type="entry name" value="Nucleotide-diphossugar_trans"/>
</dbReference>
<proteinExistence type="predicted"/>
<organism evidence="5 6">
    <name type="scientific">Halolamina pelagica</name>
    <dbReference type="NCBI Taxonomy" id="699431"/>
    <lineage>
        <taxon>Archaea</taxon>
        <taxon>Methanobacteriati</taxon>
        <taxon>Methanobacteriota</taxon>
        <taxon>Stenosarchaea group</taxon>
        <taxon>Halobacteria</taxon>
        <taxon>Halobacteriales</taxon>
        <taxon>Haloferacaceae</taxon>
    </lineage>
</organism>
<evidence type="ECO:0000256" key="3">
    <source>
        <dbReference type="SAM" id="MobiDB-lite"/>
    </source>
</evidence>
<evidence type="ECO:0000256" key="2">
    <source>
        <dbReference type="ARBA" id="ARBA00022695"/>
    </source>
</evidence>
<evidence type="ECO:0000256" key="1">
    <source>
        <dbReference type="ARBA" id="ARBA00022679"/>
    </source>
</evidence>
<dbReference type="CDD" id="cd04181">
    <property type="entry name" value="NTP_transferase"/>
    <property type="match status" value="1"/>
</dbReference>
<dbReference type="InterPro" id="IPR050065">
    <property type="entry name" value="GlmU-like"/>
</dbReference>
<keyword evidence="2" id="KW-0548">Nucleotidyltransferase</keyword>
<dbReference type="Gene3D" id="3.90.550.10">
    <property type="entry name" value="Spore Coat Polysaccharide Biosynthesis Protein SpsA, Chain A"/>
    <property type="match status" value="1"/>
</dbReference>
<evidence type="ECO:0000259" key="4">
    <source>
        <dbReference type="Pfam" id="PF00483"/>
    </source>
</evidence>
<name>A0A1I5QYP1_9EURY</name>
<dbReference type="InterPro" id="IPR005835">
    <property type="entry name" value="NTP_transferase_dom"/>
</dbReference>
<gene>
    <name evidence="5" type="ORF">SAMN05216277_104159</name>
</gene>
<keyword evidence="6" id="KW-1185">Reference proteome</keyword>
<dbReference type="Proteomes" id="UP000183769">
    <property type="component" value="Unassembled WGS sequence"/>
</dbReference>